<keyword evidence="1" id="KW-1133">Transmembrane helix</keyword>
<dbReference type="Pfam" id="PF09909">
    <property type="entry name" value="DUF2138"/>
    <property type="match status" value="1"/>
</dbReference>
<dbReference type="EMBL" id="MOXD01000004">
    <property type="protein sequence ID" value="OMQ23853.1"/>
    <property type="molecule type" value="Genomic_DNA"/>
</dbReference>
<protein>
    <submittedName>
        <fullName evidence="2">DUF2138 domain-containing protein</fullName>
    </submittedName>
</protein>
<dbReference type="AlphaFoldDB" id="A0A1S8CKW5"/>
<keyword evidence="3" id="KW-1185">Reference proteome</keyword>
<gene>
    <name evidence="2" type="ORF">BMI79_09125</name>
</gene>
<evidence type="ECO:0000313" key="3">
    <source>
        <dbReference type="Proteomes" id="UP000216021"/>
    </source>
</evidence>
<evidence type="ECO:0000256" key="1">
    <source>
        <dbReference type="SAM" id="Phobius"/>
    </source>
</evidence>
<comment type="caution">
    <text evidence="2">The sequence shown here is derived from an EMBL/GenBank/DDBJ whole genome shotgun (WGS) entry which is preliminary data.</text>
</comment>
<accession>A0A1S8CKW5</accession>
<dbReference type="STRING" id="2034155.BMI79_09125"/>
<sequence length="574" mass="63628">MAKQSRSKYGFWAVGIILVISAAVWGIQHFLMLPHQISPPKELVWHNDLQIDLHHPDVLIESESLSRLPKDLLAIPFLRDTLTEDLVFYYQNNADRLGIAGSLRRIIFEHELTLRDNLLETLLDQPANIALWHDERGRLDHFMAVIKLGGLARLLEPLAKVAADDTQLERMDFAPFKIGNETVSVYQLRYSANKSLLFASHGDNLLLFSDIAMLYDQQAPSQDSSQVASALLSGGTPWPESFGLKARNAASDNASAADKTAHRISVSANYLGFGYQRFVPAFAGVRFEMQAQGWASYLALNDPSTAGDAAFDFSPVWKTMPMGASFCLALPVSQSVPEYLLQRVDAISDNADSTEHADASSLAMNGISGLCWYPDSHLYTPLFVGHLESAADARVDSKLAALFDTAIGAREKQPVPVVTSNKNQAHLWQREVSSRYGQYPLSESRVQESLLGSQFFRVSLARHDRTLLFSLDDKLVNKALQTLDKNFPPIADVLPPQVVVPVYMAPEALSGLFKQEVFASLPKNLEPIFHNAAQTLLLPKLAALAGQQSYALVLPANIEVKEPWQWIPLKWQGL</sequence>
<reference evidence="2 3" key="1">
    <citation type="submission" date="2016-11" db="EMBL/GenBank/DDBJ databases">
        <title>Rahnella oryzae sp. nov., isolated from rice root.</title>
        <authorList>
            <person name="Zhang X.-X."/>
            <person name="Zhang J."/>
        </authorList>
    </citation>
    <scope>NUCLEOTIDE SEQUENCE [LARGE SCALE GENOMIC DNA]</scope>
    <source>
        <strain evidence="2 3">J11-6</strain>
    </source>
</reference>
<proteinExistence type="predicted"/>
<dbReference type="Proteomes" id="UP000216021">
    <property type="component" value="Unassembled WGS sequence"/>
</dbReference>
<feature type="transmembrane region" description="Helical" evidence="1">
    <location>
        <begin position="9"/>
        <end position="31"/>
    </location>
</feature>
<dbReference type="NCBIfam" id="NF008500">
    <property type="entry name" value="PRK11410.1"/>
    <property type="match status" value="1"/>
</dbReference>
<dbReference type="InterPro" id="IPR018671">
    <property type="entry name" value="DUF2138"/>
</dbReference>
<keyword evidence="1" id="KW-0812">Transmembrane</keyword>
<organism evidence="2 3">
    <name type="scientific">Serratia oryzae</name>
    <dbReference type="NCBI Taxonomy" id="2034155"/>
    <lineage>
        <taxon>Bacteria</taxon>
        <taxon>Pseudomonadati</taxon>
        <taxon>Pseudomonadota</taxon>
        <taxon>Gammaproteobacteria</taxon>
        <taxon>Enterobacterales</taxon>
        <taxon>Yersiniaceae</taxon>
        <taxon>Serratia</taxon>
    </lineage>
</organism>
<keyword evidence="1" id="KW-0472">Membrane</keyword>
<evidence type="ECO:0000313" key="2">
    <source>
        <dbReference type="EMBL" id="OMQ23853.1"/>
    </source>
</evidence>
<name>A0A1S8CKW5_9GAMM</name>